<evidence type="ECO:0000256" key="1">
    <source>
        <dbReference type="ARBA" id="ARBA00004196"/>
    </source>
</evidence>
<dbReference type="Gene3D" id="3.10.105.10">
    <property type="entry name" value="Dipeptide-binding Protein, Domain 3"/>
    <property type="match status" value="1"/>
</dbReference>
<organism evidence="7 8">
    <name type="scientific">Amphibacillus marinus</name>
    <dbReference type="NCBI Taxonomy" id="872970"/>
    <lineage>
        <taxon>Bacteria</taxon>
        <taxon>Bacillati</taxon>
        <taxon>Bacillota</taxon>
        <taxon>Bacilli</taxon>
        <taxon>Bacillales</taxon>
        <taxon>Bacillaceae</taxon>
        <taxon>Amphibacillus</taxon>
    </lineage>
</organism>
<dbReference type="PANTHER" id="PTHR30290">
    <property type="entry name" value="PERIPLASMIC BINDING COMPONENT OF ABC TRANSPORTER"/>
    <property type="match status" value="1"/>
</dbReference>
<dbReference type="Pfam" id="PF00496">
    <property type="entry name" value="SBP_bac_5"/>
    <property type="match status" value="1"/>
</dbReference>
<dbReference type="Gene3D" id="3.90.76.10">
    <property type="entry name" value="Dipeptide-binding Protein, Domain 1"/>
    <property type="match status" value="1"/>
</dbReference>
<protein>
    <submittedName>
        <fullName evidence="7">Peptide/nickel transport system substrate-binding protein</fullName>
    </submittedName>
</protein>
<name>A0A1H8S893_9BACI</name>
<feature type="domain" description="Solute-binding protein family 5" evidence="6">
    <location>
        <begin position="141"/>
        <end position="494"/>
    </location>
</feature>
<dbReference type="PANTHER" id="PTHR30290:SF10">
    <property type="entry name" value="PERIPLASMIC OLIGOPEPTIDE-BINDING PROTEIN-RELATED"/>
    <property type="match status" value="1"/>
</dbReference>
<sequence length="584" mass="65392">MTLSEVRVKIFDFFKFSQNYIYKHKLTVVTYIYSLFELVYHYMKQNEGEVFMSIFKSRLLVLFLVLVTVLVACGTNEDSTEEGTEEEPNQETPTSGGNLIIGLSSNAATLDPTLYTGVYESQIMRSIADTLIVYDQDLQSFVPSLATDWEAADDMMSYTFSIRENVYFQPGEYQDGRLMTAEDVKYSLERSAETSAQNRLAGVESVEVTGEYEVVIHLEEPNSALLAMLTDQGNIIVPEEEVEGWGDQFGSHLIGTGPFILDNWQTDQQVDLVKHDNYWGEEPHLDGVSYKFITDQAMMTNALRSGDVDIATDIRGQNREVISQDDNFELLSTPGLSITYLDMNSQQGPTADPKVREAIFKATNVEEIVQGVHQWGGAVVANGPLPQGSWGYDDSFESLKATYDPEEAKQILDETDYAGGFAIDLYVLETRTNYATIFQNQMKENLNIDVNIQVSEWGTLTETVSSNNAPLNIGGWSWYPDPYFFLNPRFHSDQHGSNGNGKGYQSDVVDELLDRALTETVEQAERAELYQEAVTEIMNDYATIEFDNLEIATGINPKVNGFNLSPDGSIYVVSPNGVNISITE</sequence>
<comment type="subcellular location">
    <subcellularLocation>
        <location evidence="1">Cell envelope</location>
    </subcellularLocation>
</comment>
<evidence type="ECO:0000313" key="7">
    <source>
        <dbReference type="EMBL" id="SEO74757.1"/>
    </source>
</evidence>
<dbReference type="EMBL" id="FODJ01000012">
    <property type="protein sequence ID" value="SEO74757.1"/>
    <property type="molecule type" value="Genomic_DNA"/>
</dbReference>
<feature type="region of interest" description="Disordered" evidence="5">
    <location>
        <begin position="77"/>
        <end position="96"/>
    </location>
</feature>
<evidence type="ECO:0000259" key="6">
    <source>
        <dbReference type="Pfam" id="PF00496"/>
    </source>
</evidence>
<accession>A0A1H8S893</accession>
<dbReference type="InterPro" id="IPR030678">
    <property type="entry name" value="Peptide/Ni-bd"/>
</dbReference>
<evidence type="ECO:0000256" key="2">
    <source>
        <dbReference type="ARBA" id="ARBA00005695"/>
    </source>
</evidence>
<gene>
    <name evidence="7" type="ORF">SAMN04488134_11231</name>
</gene>
<evidence type="ECO:0000313" key="8">
    <source>
        <dbReference type="Proteomes" id="UP000199300"/>
    </source>
</evidence>
<proteinExistence type="inferred from homology"/>
<keyword evidence="4" id="KW-0732">Signal</keyword>
<evidence type="ECO:0000256" key="5">
    <source>
        <dbReference type="SAM" id="MobiDB-lite"/>
    </source>
</evidence>
<comment type="similarity">
    <text evidence="2">Belongs to the bacterial solute-binding protein 5 family.</text>
</comment>
<dbReference type="GO" id="GO:1904680">
    <property type="term" value="F:peptide transmembrane transporter activity"/>
    <property type="evidence" value="ECO:0007669"/>
    <property type="project" value="TreeGrafter"/>
</dbReference>
<dbReference type="CDD" id="cd00995">
    <property type="entry name" value="PBP2_NikA_DppA_OppA_like"/>
    <property type="match status" value="1"/>
</dbReference>
<dbReference type="STRING" id="872970.SAMN04488134_11231"/>
<dbReference type="Proteomes" id="UP000199300">
    <property type="component" value="Unassembled WGS sequence"/>
</dbReference>
<dbReference type="InterPro" id="IPR000914">
    <property type="entry name" value="SBP_5_dom"/>
</dbReference>
<dbReference type="Gene3D" id="3.40.190.10">
    <property type="entry name" value="Periplasmic binding protein-like II"/>
    <property type="match status" value="1"/>
</dbReference>
<evidence type="ECO:0000256" key="4">
    <source>
        <dbReference type="ARBA" id="ARBA00022729"/>
    </source>
</evidence>
<dbReference type="GO" id="GO:0042597">
    <property type="term" value="C:periplasmic space"/>
    <property type="evidence" value="ECO:0007669"/>
    <property type="project" value="UniProtKB-ARBA"/>
</dbReference>
<keyword evidence="8" id="KW-1185">Reference proteome</keyword>
<evidence type="ECO:0000256" key="3">
    <source>
        <dbReference type="ARBA" id="ARBA00022448"/>
    </source>
</evidence>
<dbReference type="InterPro" id="IPR039424">
    <property type="entry name" value="SBP_5"/>
</dbReference>
<dbReference type="GO" id="GO:0015833">
    <property type="term" value="P:peptide transport"/>
    <property type="evidence" value="ECO:0007669"/>
    <property type="project" value="TreeGrafter"/>
</dbReference>
<reference evidence="7 8" key="1">
    <citation type="submission" date="2016-10" db="EMBL/GenBank/DDBJ databases">
        <authorList>
            <person name="de Groot N.N."/>
        </authorList>
    </citation>
    <scope>NUCLEOTIDE SEQUENCE [LARGE SCALE GENOMIC DNA]</scope>
    <source>
        <strain evidence="7 8">CGMCC 1.10434</strain>
    </source>
</reference>
<dbReference type="PIRSF" id="PIRSF002741">
    <property type="entry name" value="MppA"/>
    <property type="match status" value="1"/>
</dbReference>
<dbReference type="AlphaFoldDB" id="A0A1H8S893"/>
<dbReference type="GO" id="GO:0030313">
    <property type="term" value="C:cell envelope"/>
    <property type="evidence" value="ECO:0007669"/>
    <property type="project" value="UniProtKB-SubCell"/>
</dbReference>
<keyword evidence="3" id="KW-0813">Transport</keyword>
<dbReference type="GO" id="GO:0043190">
    <property type="term" value="C:ATP-binding cassette (ABC) transporter complex"/>
    <property type="evidence" value="ECO:0007669"/>
    <property type="project" value="InterPro"/>
</dbReference>
<feature type="compositionally biased region" description="Acidic residues" evidence="5">
    <location>
        <begin position="78"/>
        <end position="89"/>
    </location>
</feature>
<dbReference type="SUPFAM" id="SSF53850">
    <property type="entry name" value="Periplasmic binding protein-like II"/>
    <property type="match status" value="1"/>
</dbReference>